<evidence type="ECO:0000313" key="2">
    <source>
        <dbReference type="EMBL" id="EXJ85636.1"/>
    </source>
</evidence>
<dbReference type="AlphaFoldDB" id="W9Y8R4"/>
<name>W9Y8R4_9EURO</name>
<feature type="region of interest" description="Disordered" evidence="1">
    <location>
        <begin position="192"/>
        <end position="289"/>
    </location>
</feature>
<organism evidence="2 3">
    <name type="scientific">Capronia coronata CBS 617.96</name>
    <dbReference type="NCBI Taxonomy" id="1182541"/>
    <lineage>
        <taxon>Eukaryota</taxon>
        <taxon>Fungi</taxon>
        <taxon>Dikarya</taxon>
        <taxon>Ascomycota</taxon>
        <taxon>Pezizomycotina</taxon>
        <taxon>Eurotiomycetes</taxon>
        <taxon>Chaetothyriomycetidae</taxon>
        <taxon>Chaetothyriales</taxon>
        <taxon>Herpotrichiellaceae</taxon>
        <taxon>Capronia</taxon>
    </lineage>
</organism>
<protein>
    <submittedName>
        <fullName evidence="2">Uncharacterized protein</fullName>
    </submittedName>
</protein>
<keyword evidence="3" id="KW-1185">Reference proteome</keyword>
<dbReference type="RefSeq" id="XP_007725074.1">
    <property type="nucleotide sequence ID" value="XM_007726884.1"/>
</dbReference>
<dbReference type="Proteomes" id="UP000019484">
    <property type="component" value="Unassembled WGS sequence"/>
</dbReference>
<proteinExistence type="predicted"/>
<dbReference type="EMBL" id="AMWN01000005">
    <property type="protein sequence ID" value="EXJ85636.1"/>
    <property type="molecule type" value="Genomic_DNA"/>
</dbReference>
<sequence length="853" mass="99213">MFVYLRKEKNNAKSDNGGRMRKHLRKRIEDTCRAHLDWVKGARRADGCFRTDYWATGKEILPNATGQPSAEAAQGVKKIESTGGPQGSREALRVDDAPDLTALSDTPFQILKFGAFAAVFDKDRDTLREDLRPIVRGWVRHLDKDNKQGFFVFSRAKGIPRESYLNYRLEDHVCIWDALQVVVKLDLSDELKKGPENKKNKMDQRNPEEEESEEDESEQDESEEDESEEEESEEDESEEEEPEEEEPEEESEEGTPENDESGEEEWKEGRPEEEPEKEEEAPLSQDYSPTEFQKIVLRRFTAKIPESKKSLIAVARSWSQFRFLLRTRDTALFHDTGEAFFKPSSALWNATVVAQKYHMENQDSAWDSPLRYGLALLMATAGHQINSRSPTDMLRRAKLILFQSSSADGILAGMLNAGTSDPEIFQDESRRDFYWHTSFETLYIIWKVREKLTSGVISDVGLTNESLEIEPRLEAEAFLDRIHLMKKSISVNNHIIEHDIVELSDEWLYKFPDFLDFKPKSKDKREYNSDELEELKGIIIDVPKTKRMADGEKRYTSRDYLSDDNDNVIVLSGVAFKHKLDQRRTAKDAKKRLIWTPQADSKVLREVFVDASPPETEDDPASLAKFLMRHSRKEKYLGDDITASLNVWKTDFHLSSYQLSKENGPRKGLSFFGDKRIRLAGMGFRFVGDIFDRYWTCHVLGFEPDDDIRRENPKKRFAQLIQNRIPEHERWINPWRQRKVLELILFDRMLEKIIDKYRTMLKEVMCFLKDRLPHTKNDAAASSSPDDSSFSEAISLPEMKSYEYLKFRDQWPSLQFALQTMEKDLKETLDTIALWKTRQQDRHHQILSHASKL</sequence>
<accession>W9Y8R4</accession>
<dbReference type="HOGENOM" id="CLU_004977_0_0_1"/>
<dbReference type="GeneID" id="19160873"/>
<dbReference type="eggNOG" id="ENOG502SD64">
    <property type="taxonomic scope" value="Eukaryota"/>
</dbReference>
<feature type="compositionally biased region" description="Basic and acidic residues" evidence="1">
    <location>
        <begin position="192"/>
        <end position="207"/>
    </location>
</feature>
<dbReference type="OrthoDB" id="4159931at2759"/>
<feature type="region of interest" description="Disordered" evidence="1">
    <location>
        <begin position="64"/>
        <end position="91"/>
    </location>
</feature>
<comment type="caution">
    <text evidence="2">The sequence shown here is derived from an EMBL/GenBank/DDBJ whole genome shotgun (WGS) entry which is preliminary data.</text>
</comment>
<evidence type="ECO:0000256" key="1">
    <source>
        <dbReference type="SAM" id="MobiDB-lite"/>
    </source>
</evidence>
<reference evidence="2 3" key="1">
    <citation type="submission" date="2013-03" db="EMBL/GenBank/DDBJ databases">
        <title>The Genome Sequence of Capronia coronata CBS 617.96.</title>
        <authorList>
            <consortium name="The Broad Institute Genomics Platform"/>
            <person name="Cuomo C."/>
            <person name="de Hoog S."/>
            <person name="Gorbushina A."/>
            <person name="Walker B."/>
            <person name="Young S.K."/>
            <person name="Zeng Q."/>
            <person name="Gargeya S."/>
            <person name="Fitzgerald M."/>
            <person name="Haas B."/>
            <person name="Abouelleil A."/>
            <person name="Allen A.W."/>
            <person name="Alvarado L."/>
            <person name="Arachchi H.M."/>
            <person name="Berlin A.M."/>
            <person name="Chapman S.B."/>
            <person name="Gainer-Dewar J."/>
            <person name="Goldberg J."/>
            <person name="Griggs A."/>
            <person name="Gujja S."/>
            <person name="Hansen M."/>
            <person name="Howarth C."/>
            <person name="Imamovic A."/>
            <person name="Ireland A."/>
            <person name="Larimer J."/>
            <person name="McCowan C."/>
            <person name="Murphy C."/>
            <person name="Pearson M."/>
            <person name="Poon T.W."/>
            <person name="Priest M."/>
            <person name="Roberts A."/>
            <person name="Saif S."/>
            <person name="Shea T."/>
            <person name="Sisk P."/>
            <person name="Sykes S."/>
            <person name="Wortman J."/>
            <person name="Nusbaum C."/>
            <person name="Birren B."/>
        </authorList>
    </citation>
    <scope>NUCLEOTIDE SEQUENCE [LARGE SCALE GENOMIC DNA]</scope>
    <source>
        <strain evidence="2 3">CBS 617.96</strain>
    </source>
</reference>
<dbReference type="STRING" id="1182541.W9Y8R4"/>
<evidence type="ECO:0000313" key="3">
    <source>
        <dbReference type="Proteomes" id="UP000019484"/>
    </source>
</evidence>
<gene>
    <name evidence="2" type="ORF">A1O1_06002</name>
</gene>
<feature type="compositionally biased region" description="Acidic residues" evidence="1">
    <location>
        <begin position="208"/>
        <end position="266"/>
    </location>
</feature>